<dbReference type="Proteomes" id="UP001595882">
    <property type="component" value="Unassembled WGS sequence"/>
</dbReference>
<evidence type="ECO:0000313" key="2">
    <source>
        <dbReference type="EMBL" id="MFC4401635.1"/>
    </source>
</evidence>
<evidence type="ECO:0000256" key="1">
    <source>
        <dbReference type="SAM" id="SignalP"/>
    </source>
</evidence>
<gene>
    <name evidence="2" type="ORF">ACFOY7_00790</name>
</gene>
<name>A0ABV8WQG3_9BACI</name>
<dbReference type="EMBL" id="JBHSDT010000001">
    <property type="protein sequence ID" value="MFC4401635.1"/>
    <property type="molecule type" value="Genomic_DNA"/>
</dbReference>
<keyword evidence="3" id="KW-1185">Reference proteome</keyword>
<comment type="caution">
    <text evidence="2">The sequence shown here is derived from an EMBL/GenBank/DDBJ whole genome shotgun (WGS) entry which is preliminary data.</text>
</comment>
<feature type="chain" id="PRO_5045573819" evidence="1">
    <location>
        <begin position="25"/>
        <end position="122"/>
    </location>
</feature>
<dbReference type="RefSeq" id="WP_390248407.1">
    <property type="nucleotide sequence ID" value="NZ_JBHSDT010000001.1"/>
</dbReference>
<sequence length="122" mass="14011">MKNLMLGLLATFAITTLFPLTSFADVVDSYKDSISINNVYEYDYKTFEKLEEYKNLRIDFIDDDKLSFSLDSNNQVIQEESIPYTLDYDKESNSTLISAKGTLKTGESFSLKLGYDKIENVR</sequence>
<proteinExistence type="predicted"/>
<protein>
    <submittedName>
        <fullName evidence="2">Uncharacterized protein</fullName>
    </submittedName>
</protein>
<feature type="signal peptide" evidence="1">
    <location>
        <begin position="1"/>
        <end position="24"/>
    </location>
</feature>
<keyword evidence="1" id="KW-0732">Signal</keyword>
<accession>A0ABV8WQG3</accession>
<reference evidence="3" key="1">
    <citation type="journal article" date="2019" name="Int. J. Syst. Evol. Microbiol.">
        <title>The Global Catalogue of Microorganisms (GCM) 10K type strain sequencing project: providing services to taxonomists for standard genome sequencing and annotation.</title>
        <authorList>
            <consortium name="The Broad Institute Genomics Platform"/>
            <consortium name="The Broad Institute Genome Sequencing Center for Infectious Disease"/>
            <person name="Wu L."/>
            <person name="Ma J."/>
        </authorList>
    </citation>
    <scope>NUCLEOTIDE SEQUENCE [LARGE SCALE GENOMIC DNA]</scope>
    <source>
        <strain evidence="3">CCUG 37865</strain>
    </source>
</reference>
<evidence type="ECO:0000313" key="3">
    <source>
        <dbReference type="Proteomes" id="UP001595882"/>
    </source>
</evidence>
<organism evidence="2 3">
    <name type="scientific">Gracilibacillus xinjiangensis</name>
    <dbReference type="NCBI Taxonomy" id="1193282"/>
    <lineage>
        <taxon>Bacteria</taxon>
        <taxon>Bacillati</taxon>
        <taxon>Bacillota</taxon>
        <taxon>Bacilli</taxon>
        <taxon>Bacillales</taxon>
        <taxon>Bacillaceae</taxon>
        <taxon>Gracilibacillus</taxon>
    </lineage>
</organism>